<sequence length="29" mass="3152">MKAIELRALPVLQSQSTTSYSTLVCGLQI</sequence>
<dbReference type="InParanoid" id="A0A1X7V2E6"/>
<proteinExistence type="predicted"/>
<protein>
    <submittedName>
        <fullName evidence="1">Uncharacterized protein</fullName>
    </submittedName>
</protein>
<dbReference type="EnsemblMetazoa" id="Aqu2.1.34126_001">
    <property type="protein sequence ID" value="Aqu2.1.34126_001"/>
    <property type="gene ID" value="Aqu2.1.34126"/>
</dbReference>
<name>A0A1X7V2E6_AMPQE</name>
<accession>A0A1X7V2E6</accession>
<reference evidence="1" key="1">
    <citation type="submission" date="2017-05" db="UniProtKB">
        <authorList>
            <consortium name="EnsemblMetazoa"/>
        </authorList>
    </citation>
    <scope>IDENTIFICATION</scope>
</reference>
<dbReference type="AlphaFoldDB" id="A0A1X7V2E6"/>
<evidence type="ECO:0000313" key="1">
    <source>
        <dbReference type="EnsemblMetazoa" id="Aqu2.1.34126_001"/>
    </source>
</evidence>
<organism evidence="1">
    <name type="scientific">Amphimedon queenslandica</name>
    <name type="common">Sponge</name>
    <dbReference type="NCBI Taxonomy" id="400682"/>
    <lineage>
        <taxon>Eukaryota</taxon>
        <taxon>Metazoa</taxon>
        <taxon>Porifera</taxon>
        <taxon>Demospongiae</taxon>
        <taxon>Heteroscleromorpha</taxon>
        <taxon>Haplosclerida</taxon>
        <taxon>Niphatidae</taxon>
        <taxon>Amphimedon</taxon>
    </lineage>
</organism>